<accession>A0ABN3PNG3</accession>
<evidence type="ECO:0000313" key="2">
    <source>
        <dbReference type="EMBL" id="GAA2592781.1"/>
    </source>
</evidence>
<dbReference type="RefSeq" id="WP_344561166.1">
    <property type="nucleotide sequence ID" value="NZ_BAAARJ010000001.1"/>
</dbReference>
<name>A0ABN3PNG3_9ACTN</name>
<comment type="caution">
    <text evidence="2">The sequence shown here is derived from an EMBL/GenBank/DDBJ whole genome shotgun (WGS) entry which is preliminary data.</text>
</comment>
<organism evidence="2 3">
    <name type="scientific">Streptomyces axinellae</name>
    <dbReference type="NCBI Taxonomy" id="552788"/>
    <lineage>
        <taxon>Bacteria</taxon>
        <taxon>Bacillati</taxon>
        <taxon>Actinomycetota</taxon>
        <taxon>Actinomycetes</taxon>
        <taxon>Kitasatosporales</taxon>
        <taxon>Streptomycetaceae</taxon>
        <taxon>Streptomyces</taxon>
    </lineage>
</organism>
<sequence>MTEDTGTDDDGLLEEPGNAPLLAEEPFAGFLAGPVADAVPDMERYGIELAARDNGIADEALYTLALAVLDGCGPPEARAQLRTDLATRAAARGPGHGPDPEARRAAVWQALGNMLTREEGAGPDGPPVMCHLRRAMTGGADSPEQQRFWLLSALHDTARGDTARDGARADRSG</sequence>
<feature type="region of interest" description="Disordered" evidence="1">
    <location>
        <begin position="1"/>
        <end position="20"/>
    </location>
</feature>
<gene>
    <name evidence="2" type="ORF">GCM10009863_02220</name>
</gene>
<feature type="compositionally biased region" description="Acidic residues" evidence="1">
    <location>
        <begin position="1"/>
        <end position="13"/>
    </location>
</feature>
<reference evidence="2 3" key="1">
    <citation type="journal article" date="2019" name="Int. J. Syst. Evol. Microbiol.">
        <title>The Global Catalogue of Microorganisms (GCM) 10K type strain sequencing project: providing services to taxonomists for standard genome sequencing and annotation.</title>
        <authorList>
            <consortium name="The Broad Institute Genomics Platform"/>
            <consortium name="The Broad Institute Genome Sequencing Center for Infectious Disease"/>
            <person name="Wu L."/>
            <person name="Ma J."/>
        </authorList>
    </citation>
    <scope>NUCLEOTIDE SEQUENCE [LARGE SCALE GENOMIC DNA]</scope>
    <source>
        <strain evidence="2 3">JCM 16373</strain>
    </source>
</reference>
<proteinExistence type="predicted"/>
<evidence type="ECO:0000313" key="3">
    <source>
        <dbReference type="Proteomes" id="UP001501447"/>
    </source>
</evidence>
<dbReference type="Proteomes" id="UP001501447">
    <property type="component" value="Unassembled WGS sequence"/>
</dbReference>
<dbReference type="EMBL" id="BAAARJ010000001">
    <property type="protein sequence ID" value="GAA2592781.1"/>
    <property type="molecule type" value="Genomic_DNA"/>
</dbReference>
<keyword evidence="3" id="KW-1185">Reference proteome</keyword>
<protein>
    <submittedName>
        <fullName evidence="2">Uncharacterized protein</fullName>
    </submittedName>
</protein>
<evidence type="ECO:0000256" key="1">
    <source>
        <dbReference type="SAM" id="MobiDB-lite"/>
    </source>
</evidence>